<feature type="region of interest" description="Disordered" evidence="1">
    <location>
        <begin position="15"/>
        <end position="139"/>
    </location>
</feature>
<organism evidence="2 3">
    <name type="scientific">Ditylenchus dipsaci</name>
    <dbReference type="NCBI Taxonomy" id="166011"/>
    <lineage>
        <taxon>Eukaryota</taxon>
        <taxon>Metazoa</taxon>
        <taxon>Ecdysozoa</taxon>
        <taxon>Nematoda</taxon>
        <taxon>Chromadorea</taxon>
        <taxon>Rhabditida</taxon>
        <taxon>Tylenchina</taxon>
        <taxon>Tylenchomorpha</taxon>
        <taxon>Sphaerularioidea</taxon>
        <taxon>Anguinidae</taxon>
        <taxon>Anguininae</taxon>
        <taxon>Ditylenchus</taxon>
    </lineage>
</organism>
<accession>A0A915EC28</accession>
<keyword evidence="2" id="KW-1185">Reference proteome</keyword>
<feature type="compositionally biased region" description="Low complexity" evidence="1">
    <location>
        <begin position="114"/>
        <end position="131"/>
    </location>
</feature>
<proteinExistence type="predicted"/>
<feature type="compositionally biased region" description="Basic and acidic residues" evidence="1">
    <location>
        <begin position="24"/>
        <end position="48"/>
    </location>
</feature>
<feature type="compositionally biased region" description="Basic residues" evidence="1">
    <location>
        <begin position="91"/>
        <end position="100"/>
    </location>
</feature>
<name>A0A915EC28_9BILA</name>
<evidence type="ECO:0000313" key="3">
    <source>
        <dbReference type="WBParaSite" id="jg4269"/>
    </source>
</evidence>
<dbReference type="Proteomes" id="UP000887574">
    <property type="component" value="Unplaced"/>
</dbReference>
<feature type="compositionally biased region" description="Basic and acidic residues" evidence="1">
    <location>
        <begin position="68"/>
        <end position="90"/>
    </location>
</feature>
<evidence type="ECO:0000256" key="1">
    <source>
        <dbReference type="SAM" id="MobiDB-lite"/>
    </source>
</evidence>
<protein>
    <submittedName>
        <fullName evidence="3">Uncharacterized protein</fullName>
    </submittedName>
</protein>
<sequence length="224" mass="25505">METVDLKKLAAASAAFAPGSSKQTNKDEISMKEESKAAAKTKDKENGVLKRTKKKMPTLINQARKLLRQQEYDLEQERRKRVEKKREGRREKRRRQKERRKNKDPSAKKIKKQSNSSSSSSGSSSDSSNSSSDDDEVKVIAAKSKGATKELTKAIRKVQKEELEGKKLIEEGDRKRKYNSNFEVVQPTEVEKEAYNLTRIHASDPMAAYMTEKKEITSKKSKHS</sequence>
<reference evidence="3" key="1">
    <citation type="submission" date="2022-11" db="UniProtKB">
        <authorList>
            <consortium name="WormBaseParasite"/>
        </authorList>
    </citation>
    <scope>IDENTIFICATION</scope>
</reference>
<evidence type="ECO:0000313" key="2">
    <source>
        <dbReference type="Proteomes" id="UP000887574"/>
    </source>
</evidence>
<dbReference type="AlphaFoldDB" id="A0A915EC28"/>
<dbReference type="WBParaSite" id="jg4269">
    <property type="protein sequence ID" value="jg4269"/>
    <property type="gene ID" value="jg4269"/>
</dbReference>